<dbReference type="CDD" id="cd22829">
    <property type="entry name" value="Gal_Rha_Lectin_EVA1_EVA1C_rpt2"/>
    <property type="match status" value="1"/>
</dbReference>
<gene>
    <name evidence="3" type="ORF">M513_04861</name>
    <name evidence="4" type="ORF">M514_04861</name>
</gene>
<feature type="domain" description="SUEL-type lectin" evidence="2">
    <location>
        <begin position="48"/>
        <end position="166"/>
    </location>
</feature>
<evidence type="ECO:0000256" key="1">
    <source>
        <dbReference type="SAM" id="SignalP"/>
    </source>
</evidence>
<dbReference type="PROSITE" id="PS50228">
    <property type="entry name" value="SUEL_LECTIN"/>
    <property type="match status" value="1"/>
</dbReference>
<dbReference type="AlphaFoldDB" id="A0A085NUH8"/>
<dbReference type="Gene3D" id="2.60.120.740">
    <property type="match status" value="2"/>
</dbReference>
<protein>
    <recommendedName>
        <fullName evidence="2">SUEL-type lectin domain-containing protein</fullName>
    </recommendedName>
</protein>
<dbReference type="InterPro" id="IPR043159">
    <property type="entry name" value="Lectin_gal-bd_sf"/>
</dbReference>
<dbReference type="PANTHER" id="PTHR46780">
    <property type="entry name" value="PROTEIN EVA-1"/>
    <property type="match status" value="1"/>
</dbReference>
<sequence length="290" mass="32244">MLPLLLVLTLIEHGWSDNLPNAQLYNHRSNGSPTAFGLLSLRLREKSYCEGEKAAFKCPMHTQIAIDEVFYGHSARTAEICAGASTKKRTTTEGRNGTKRKVDYNVRTSSSSSLSNDSCEVPEALLFATETCQNKRRCWIKTGARDPALNDCSHIGRHFQVSYRCRPSQFNGEFFCDNQLMSLSCLEGQRLAIHSAFYRSVPPKGSGNCQKTPSDLYIDCSTDVLSIVVERCHARKECQLHVGPSLFHSSCPDSVNKQLVVVFICGKLSINDVALTMGCLCFSRGGRLYR</sequence>
<organism evidence="4">
    <name type="scientific">Trichuris suis</name>
    <name type="common">pig whipworm</name>
    <dbReference type="NCBI Taxonomy" id="68888"/>
    <lineage>
        <taxon>Eukaryota</taxon>
        <taxon>Metazoa</taxon>
        <taxon>Ecdysozoa</taxon>
        <taxon>Nematoda</taxon>
        <taxon>Enoplea</taxon>
        <taxon>Dorylaimia</taxon>
        <taxon>Trichinellida</taxon>
        <taxon>Trichuridae</taxon>
        <taxon>Trichuris</taxon>
    </lineage>
</organism>
<dbReference type="EMBL" id="KL367474">
    <property type="protein sequence ID" value="KFD73124.1"/>
    <property type="molecule type" value="Genomic_DNA"/>
</dbReference>
<accession>A0A085NUH8</accession>
<feature type="chain" id="PRO_5010405479" description="SUEL-type lectin domain-containing protein" evidence="1">
    <location>
        <begin position="17"/>
        <end position="290"/>
    </location>
</feature>
<dbReference type="InterPro" id="IPR000922">
    <property type="entry name" value="Lectin_gal-bd_dom"/>
</dbReference>
<proteinExistence type="predicted"/>
<dbReference type="GO" id="GO:0030246">
    <property type="term" value="F:carbohydrate binding"/>
    <property type="evidence" value="ECO:0007669"/>
    <property type="project" value="InterPro"/>
</dbReference>
<feature type="signal peptide" evidence="1">
    <location>
        <begin position="1"/>
        <end position="16"/>
    </location>
</feature>
<keyword evidence="5" id="KW-1185">Reference proteome</keyword>
<dbReference type="Proteomes" id="UP000030758">
    <property type="component" value="Unassembled WGS sequence"/>
</dbReference>
<dbReference type="Proteomes" id="UP000030764">
    <property type="component" value="Unassembled WGS sequence"/>
</dbReference>
<evidence type="ECO:0000313" key="5">
    <source>
        <dbReference type="Proteomes" id="UP000030764"/>
    </source>
</evidence>
<name>A0A085NUH8_9BILA</name>
<evidence type="ECO:0000313" key="4">
    <source>
        <dbReference type="EMBL" id="KFD73124.1"/>
    </source>
</evidence>
<dbReference type="EMBL" id="KL363209">
    <property type="protein sequence ID" value="KFD54319.1"/>
    <property type="molecule type" value="Genomic_DNA"/>
</dbReference>
<reference evidence="4 5" key="1">
    <citation type="journal article" date="2014" name="Nat. Genet.">
        <title>Genome and transcriptome of the porcine whipworm Trichuris suis.</title>
        <authorList>
            <person name="Jex A.R."/>
            <person name="Nejsum P."/>
            <person name="Schwarz E.M."/>
            <person name="Hu L."/>
            <person name="Young N.D."/>
            <person name="Hall R.S."/>
            <person name="Korhonen P.K."/>
            <person name="Liao S."/>
            <person name="Thamsborg S."/>
            <person name="Xia J."/>
            <person name="Xu P."/>
            <person name="Wang S."/>
            <person name="Scheerlinck J.P."/>
            <person name="Hofmann A."/>
            <person name="Sternberg P.W."/>
            <person name="Wang J."/>
            <person name="Gasser R.B."/>
        </authorList>
    </citation>
    <scope>NUCLEOTIDE SEQUENCE [LARGE SCALE GENOMIC DNA]</scope>
    <source>
        <strain evidence="4">DCEP-RM93F</strain>
        <strain evidence="3">DCEP-RM93M</strain>
    </source>
</reference>
<evidence type="ECO:0000313" key="3">
    <source>
        <dbReference type="EMBL" id="KFD54319.1"/>
    </source>
</evidence>
<evidence type="ECO:0000259" key="2">
    <source>
        <dbReference type="PROSITE" id="PS50228"/>
    </source>
</evidence>
<dbReference type="Pfam" id="PF02140">
    <property type="entry name" value="SUEL_Lectin"/>
    <property type="match status" value="1"/>
</dbReference>
<keyword evidence="1" id="KW-0732">Signal</keyword>